<dbReference type="FunFam" id="3.30.70.270:FF:000001">
    <property type="entry name" value="Diguanylate cyclase domain protein"/>
    <property type="match status" value="1"/>
</dbReference>
<evidence type="ECO:0000313" key="8">
    <source>
        <dbReference type="Proteomes" id="UP000321787"/>
    </source>
</evidence>
<dbReference type="InterPro" id="IPR029787">
    <property type="entry name" value="Nucleotide_cyclase"/>
</dbReference>
<dbReference type="PANTHER" id="PTHR45138">
    <property type="entry name" value="REGULATORY COMPONENTS OF SENSORY TRANSDUCTION SYSTEM"/>
    <property type="match status" value="1"/>
</dbReference>
<proteinExistence type="predicted"/>
<reference evidence="7 9" key="2">
    <citation type="submission" date="2019-11" db="EMBL/GenBank/DDBJ databases">
        <title>Using colonization assays and comparative genomics to discover symbiosis behaviors and factors in Vibrio fischeri.</title>
        <authorList>
            <person name="Bongrand C."/>
            <person name="Moriano-Gutierrez S."/>
            <person name="Arevalo P."/>
            <person name="Mcfall-Ngai M."/>
            <person name="Visick K."/>
            <person name="Polz M.F."/>
            <person name="Ruby E.G."/>
        </authorList>
    </citation>
    <scope>NUCLEOTIDE SEQUENCE [LARGE SCALE GENOMIC DNA]</scope>
    <source>
        <strain evidence="7">Emors.4.1</strain>
        <strain evidence="9">emors.4.1</strain>
    </source>
</reference>
<dbReference type="InterPro" id="IPR043128">
    <property type="entry name" value="Rev_trsase/Diguanyl_cyclase"/>
</dbReference>
<dbReference type="SUPFAM" id="SSF55073">
    <property type="entry name" value="Nucleotide cyclase"/>
    <property type="match status" value="1"/>
</dbReference>
<dbReference type="GO" id="GO:0052621">
    <property type="term" value="F:diguanylate cyclase activity"/>
    <property type="evidence" value="ECO:0007669"/>
    <property type="project" value="UniProtKB-EC"/>
</dbReference>
<comment type="catalytic activity">
    <reaction evidence="3">
        <text>2 GTP = 3',3'-c-di-GMP + 2 diphosphate</text>
        <dbReference type="Rhea" id="RHEA:24898"/>
        <dbReference type="ChEBI" id="CHEBI:33019"/>
        <dbReference type="ChEBI" id="CHEBI:37565"/>
        <dbReference type="ChEBI" id="CHEBI:58805"/>
        <dbReference type="EC" id="2.7.7.65"/>
    </reaction>
</comment>
<evidence type="ECO:0000259" key="5">
    <source>
        <dbReference type="PROSITE" id="PS50887"/>
    </source>
</evidence>
<dbReference type="InterPro" id="IPR050469">
    <property type="entry name" value="Diguanylate_Cyclase"/>
</dbReference>
<dbReference type="PROSITE" id="PS50887">
    <property type="entry name" value="GGDEF"/>
    <property type="match status" value="1"/>
</dbReference>
<keyword evidence="4" id="KW-1133">Transmembrane helix</keyword>
<dbReference type="InterPro" id="IPR000160">
    <property type="entry name" value="GGDEF_dom"/>
</dbReference>
<feature type="domain" description="GGDEF" evidence="5">
    <location>
        <begin position="350"/>
        <end position="482"/>
    </location>
</feature>
<dbReference type="NCBIfam" id="TIGR00254">
    <property type="entry name" value="GGDEF"/>
    <property type="match status" value="1"/>
</dbReference>
<accession>A0A510UIZ7</accession>
<organism evidence="6 8">
    <name type="scientific">Aliivibrio fischeri</name>
    <name type="common">Vibrio fischeri</name>
    <dbReference type="NCBI Taxonomy" id="668"/>
    <lineage>
        <taxon>Bacteria</taxon>
        <taxon>Pseudomonadati</taxon>
        <taxon>Pseudomonadota</taxon>
        <taxon>Gammaproteobacteria</taxon>
        <taxon>Vibrionales</taxon>
        <taxon>Vibrionaceae</taxon>
        <taxon>Aliivibrio</taxon>
    </lineage>
</organism>
<dbReference type="Gene3D" id="3.30.70.270">
    <property type="match status" value="1"/>
</dbReference>
<dbReference type="CDD" id="cd01949">
    <property type="entry name" value="GGDEF"/>
    <property type="match status" value="1"/>
</dbReference>
<feature type="transmembrane region" description="Helical" evidence="4">
    <location>
        <begin position="7"/>
        <end position="27"/>
    </location>
</feature>
<evidence type="ECO:0000256" key="4">
    <source>
        <dbReference type="SAM" id="Phobius"/>
    </source>
</evidence>
<dbReference type="SMART" id="SM00267">
    <property type="entry name" value="GGDEF"/>
    <property type="match status" value="1"/>
</dbReference>
<protein>
    <recommendedName>
        <fullName evidence="2">diguanylate cyclase</fullName>
        <ecNumber evidence="2">2.7.7.65</ecNumber>
    </recommendedName>
</protein>
<evidence type="ECO:0000256" key="2">
    <source>
        <dbReference type="ARBA" id="ARBA00012528"/>
    </source>
</evidence>
<comment type="caution">
    <text evidence="6">The sequence shown here is derived from an EMBL/GenBank/DDBJ whole genome shotgun (WGS) entry which is preliminary data.</text>
</comment>
<evidence type="ECO:0000313" key="7">
    <source>
        <dbReference type="EMBL" id="MUK49287.1"/>
    </source>
</evidence>
<gene>
    <name evidence="6" type="ORF">AFI02nite_26440</name>
    <name evidence="7" type="ORF">GNP88_08885</name>
</gene>
<evidence type="ECO:0000256" key="3">
    <source>
        <dbReference type="ARBA" id="ARBA00034247"/>
    </source>
</evidence>
<sequence length="482" mass="54292">MKNRSAFFYSSMAIGILLFFLSLFYLFNSYQTDSSRVVERLKFNASFVELWLIKSFSDSDAVLNDMAHDLAESGPTRIEDDLVKHQNEQFYLKEKEDALPNATLAFVVDDTCVLTHSETLRNIDLSEREYCKSLINNETKDSVVTLPFIDLAGRNVVVHGKKIIDDKGKLKGIVCLSTNLSFFNITLSQLQLPSSMGIAILSTNMKLLSAIPKGNLPLGKGIDLSSVDPSILEKFYRDNEVIMSSDIYDNGTLDTIYARKIKGLPFIVVVTKEQDYWQTKLSLSLMAVIGCFAVIIGLLLFNLNYLKKTRAQKDKYSELAYNDYLTGVNNRRAFEKQANKVFKTYQNDKQVFSLIMCDIDNFKEYNDKFGHDVGDQMITAFSEACSAQINQDDIVARLGGDEFIVLLHNKDKEQAMMIAESLQNVIRDLSVLVDGQELSMTCSMGVTTVNEATTSLHELLNIADTQLYKAKESGRNCVKCEL</sequence>
<evidence type="ECO:0000313" key="6">
    <source>
        <dbReference type="EMBL" id="GEK14608.1"/>
    </source>
</evidence>
<evidence type="ECO:0000313" key="9">
    <source>
        <dbReference type="Proteomes" id="UP000448038"/>
    </source>
</evidence>
<feature type="transmembrane region" description="Helical" evidence="4">
    <location>
        <begin position="281"/>
        <end position="303"/>
    </location>
</feature>
<reference evidence="6 8" key="1">
    <citation type="submission" date="2019-07" db="EMBL/GenBank/DDBJ databases">
        <title>Whole genome shotgun sequence of Aliivibrio fischeri NBRC 101058.</title>
        <authorList>
            <person name="Hosoyama A."/>
            <person name="Uohara A."/>
            <person name="Ohji S."/>
            <person name="Ichikawa N."/>
        </authorList>
    </citation>
    <scope>NUCLEOTIDE SEQUENCE [LARGE SCALE GENOMIC DNA]</scope>
    <source>
        <strain evidence="6 8">NBRC 101058</strain>
    </source>
</reference>
<dbReference type="RefSeq" id="WP_146864984.1">
    <property type="nucleotide sequence ID" value="NZ_BJTZ01000017.1"/>
</dbReference>
<dbReference type="GO" id="GO:0005886">
    <property type="term" value="C:plasma membrane"/>
    <property type="evidence" value="ECO:0007669"/>
    <property type="project" value="TreeGrafter"/>
</dbReference>
<dbReference type="EMBL" id="WOBN01000014">
    <property type="protein sequence ID" value="MUK49287.1"/>
    <property type="molecule type" value="Genomic_DNA"/>
</dbReference>
<dbReference type="EMBL" id="BJTZ01000017">
    <property type="protein sequence ID" value="GEK14608.1"/>
    <property type="molecule type" value="Genomic_DNA"/>
</dbReference>
<keyword evidence="4" id="KW-0812">Transmembrane</keyword>
<evidence type="ECO:0000256" key="1">
    <source>
        <dbReference type="ARBA" id="ARBA00001946"/>
    </source>
</evidence>
<comment type="cofactor">
    <cofactor evidence="1">
        <name>Mg(2+)</name>
        <dbReference type="ChEBI" id="CHEBI:18420"/>
    </cofactor>
</comment>
<dbReference type="GO" id="GO:0043709">
    <property type="term" value="P:cell adhesion involved in single-species biofilm formation"/>
    <property type="evidence" value="ECO:0007669"/>
    <property type="project" value="TreeGrafter"/>
</dbReference>
<dbReference type="GO" id="GO:1902201">
    <property type="term" value="P:negative regulation of bacterial-type flagellum-dependent cell motility"/>
    <property type="evidence" value="ECO:0007669"/>
    <property type="project" value="TreeGrafter"/>
</dbReference>
<dbReference type="Pfam" id="PF00990">
    <property type="entry name" value="GGDEF"/>
    <property type="match status" value="1"/>
</dbReference>
<dbReference type="EC" id="2.7.7.65" evidence="2"/>
<keyword evidence="4" id="KW-0472">Membrane</keyword>
<dbReference type="Proteomes" id="UP000448038">
    <property type="component" value="Unassembled WGS sequence"/>
</dbReference>
<dbReference type="PANTHER" id="PTHR45138:SF9">
    <property type="entry name" value="DIGUANYLATE CYCLASE DGCM-RELATED"/>
    <property type="match status" value="1"/>
</dbReference>
<dbReference type="Gene3D" id="3.30.450.20">
    <property type="entry name" value="PAS domain"/>
    <property type="match status" value="1"/>
</dbReference>
<name>A0A510UIZ7_ALIFS</name>
<dbReference type="AlphaFoldDB" id="A0A510UIZ7"/>
<dbReference type="Proteomes" id="UP000321787">
    <property type="component" value="Unassembled WGS sequence"/>
</dbReference>